<protein>
    <submittedName>
        <fullName evidence="1">Uncharacterized protein</fullName>
    </submittedName>
</protein>
<sequence>MVMLGTLSSGPDSGFLERVIAGPYRFAHGRVIFIRIGDGNEEMKASAFLVCTLTVS</sequence>
<name>A0ACD5EH30_9HYPH</name>
<evidence type="ECO:0000313" key="2">
    <source>
        <dbReference type="Proteomes" id="UP000078465"/>
    </source>
</evidence>
<keyword evidence="1" id="KW-0614">Plasmid</keyword>
<organism evidence="1 2">
    <name type="scientific">Rhizobium ruizarguesonis</name>
    <dbReference type="NCBI Taxonomy" id="2081791"/>
    <lineage>
        <taxon>Bacteria</taxon>
        <taxon>Pseudomonadati</taxon>
        <taxon>Pseudomonadota</taxon>
        <taxon>Alphaproteobacteria</taxon>
        <taxon>Hyphomicrobiales</taxon>
        <taxon>Rhizobiaceae</taxon>
        <taxon>Rhizobium/Agrobacterium group</taxon>
        <taxon>Rhizobium</taxon>
    </lineage>
</organism>
<geneLocation type="plasmid" evidence="1 2">
    <name>unnamed2</name>
</geneLocation>
<gene>
    <name evidence="1" type="ORF">A4U53_005255</name>
</gene>
<dbReference type="Proteomes" id="UP000078465">
    <property type="component" value="Plasmid unnamed2"/>
</dbReference>
<reference evidence="1" key="1">
    <citation type="submission" date="2024-10" db="EMBL/GenBank/DDBJ databases">
        <title>Strain of Rhizobium-related bacteria isolated fromm roots of Vavilovia formosa.</title>
        <authorList>
            <person name="Kimeklis A."/>
            <person name="Afonin A."/>
        </authorList>
    </citation>
    <scope>NUCLEOTIDE SEQUENCE</scope>
    <source>
        <strain evidence="1">Vaf-46</strain>
    </source>
</reference>
<proteinExistence type="predicted"/>
<dbReference type="EMBL" id="CP171852">
    <property type="protein sequence ID" value="XKM38416.1"/>
    <property type="molecule type" value="Genomic_DNA"/>
</dbReference>
<evidence type="ECO:0000313" key="1">
    <source>
        <dbReference type="EMBL" id="XKM38416.1"/>
    </source>
</evidence>
<accession>A0ACD5EH30</accession>